<dbReference type="SMART" id="SM00278">
    <property type="entry name" value="HhH1"/>
    <property type="match status" value="2"/>
</dbReference>
<comment type="cofactor">
    <cofactor evidence="1">
        <name>Mg(2+)</name>
        <dbReference type="ChEBI" id="CHEBI:18420"/>
    </cofactor>
</comment>
<dbReference type="InterPro" id="IPR050243">
    <property type="entry name" value="PHP_phosphatase"/>
</dbReference>
<evidence type="ECO:0000259" key="5">
    <source>
        <dbReference type="SMART" id="SM00481"/>
    </source>
</evidence>
<keyword evidence="3" id="KW-0235">DNA replication</keyword>
<dbReference type="InterPro" id="IPR003141">
    <property type="entry name" value="Pol/His_phosphatase_N"/>
</dbReference>
<dbReference type="InterPro" id="IPR003583">
    <property type="entry name" value="Hlx-hairpin-Hlx_DNA-bd_motif"/>
</dbReference>
<dbReference type="Gene3D" id="1.10.150.20">
    <property type="entry name" value="5' to 3' exonuclease, C-terminal subdomain"/>
    <property type="match status" value="1"/>
</dbReference>
<dbReference type="SUPFAM" id="SSF81301">
    <property type="entry name" value="Nucleotidyltransferase"/>
    <property type="match status" value="1"/>
</dbReference>
<dbReference type="PANTHER" id="PTHR36928:SF1">
    <property type="entry name" value="PHOSPHATASE YCDX-RELATED"/>
    <property type="match status" value="1"/>
</dbReference>
<dbReference type="SMART" id="SM00481">
    <property type="entry name" value="POLIIIAc"/>
    <property type="match status" value="1"/>
</dbReference>
<dbReference type="InterPro" id="IPR037160">
    <property type="entry name" value="DNA_Pol_thumb_sf"/>
</dbReference>
<evidence type="ECO:0000256" key="2">
    <source>
        <dbReference type="ARBA" id="ARBA00022634"/>
    </source>
</evidence>
<accession>A0ABQ1YSF6</accession>
<proteinExistence type="predicted"/>
<dbReference type="PANTHER" id="PTHR36928">
    <property type="entry name" value="PHOSPHATASE YCDX-RELATED"/>
    <property type="match status" value="1"/>
</dbReference>
<keyword evidence="6" id="KW-0269">Exonuclease</keyword>
<dbReference type="PIRSF" id="PIRSF005047">
    <property type="entry name" value="UCP005047_YshC"/>
    <property type="match status" value="1"/>
</dbReference>
<feature type="domain" description="Helix-hairpin-helix DNA-binding motif class 1" evidence="4">
    <location>
        <begin position="59"/>
        <end position="78"/>
    </location>
</feature>
<comment type="caution">
    <text evidence="6">The sequence shown here is derived from an EMBL/GenBank/DDBJ whole genome shotgun (WGS) entry which is preliminary data.</text>
</comment>
<dbReference type="InterPro" id="IPR043519">
    <property type="entry name" value="NT_sf"/>
</dbReference>
<keyword evidence="7" id="KW-1185">Reference proteome</keyword>
<keyword evidence="6" id="KW-0378">Hydrolase</keyword>
<feature type="domain" description="Helix-hairpin-helix DNA-binding motif class 1" evidence="4">
    <location>
        <begin position="134"/>
        <end position="153"/>
    </location>
</feature>
<dbReference type="Pfam" id="PF14520">
    <property type="entry name" value="HHH_5"/>
    <property type="match status" value="1"/>
</dbReference>
<evidence type="ECO:0000256" key="1">
    <source>
        <dbReference type="ARBA" id="ARBA00001946"/>
    </source>
</evidence>
<dbReference type="Gene3D" id="3.20.20.140">
    <property type="entry name" value="Metal-dependent hydrolases"/>
    <property type="match status" value="1"/>
</dbReference>
<evidence type="ECO:0000313" key="6">
    <source>
        <dbReference type="EMBL" id="GGH34758.1"/>
    </source>
</evidence>
<dbReference type="Gene3D" id="1.10.150.110">
    <property type="entry name" value="DNA polymerase beta, N-terminal domain-like"/>
    <property type="match status" value="1"/>
</dbReference>
<name>A0ABQ1YSF6_9BACT</name>
<dbReference type="SUPFAM" id="SSF47802">
    <property type="entry name" value="DNA polymerase beta, N-terminal domain-like"/>
    <property type="match status" value="1"/>
</dbReference>
<gene>
    <name evidence="6" type="ORF">GCM10007423_25870</name>
</gene>
<dbReference type="InterPro" id="IPR016195">
    <property type="entry name" value="Pol/histidinol_Pase-like"/>
</dbReference>
<evidence type="ECO:0000259" key="4">
    <source>
        <dbReference type="SMART" id="SM00278"/>
    </source>
</evidence>
<dbReference type="InterPro" id="IPR047967">
    <property type="entry name" value="PolX_PHP"/>
</dbReference>
<dbReference type="SUPFAM" id="SSF89550">
    <property type="entry name" value="PHP domain-like"/>
    <property type="match status" value="1"/>
</dbReference>
<dbReference type="InterPro" id="IPR027421">
    <property type="entry name" value="DNA_pol_lamdba_lyase_dom_sf"/>
</dbReference>
<protein>
    <submittedName>
        <fullName evidence="6">DNA polymerase/3'-5' exonuclease PolX</fullName>
    </submittedName>
</protein>
<dbReference type="InterPro" id="IPR004013">
    <property type="entry name" value="PHP_dom"/>
</dbReference>
<evidence type="ECO:0000313" key="7">
    <source>
        <dbReference type="Proteomes" id="UP000600214"/>
    </source>
</evidence>
<keyword evidence="2" id="KW-0237">DNA synthesis</keyword>
<dbReference type="Proteomes" id="UP000600214">
    <property type="component" value="Unassembled WGS sequence"/>
</dbReference>
<dbReference type="GO" id="GO:0004527">
    <property type="term" value="F:exonuclease activity"/>
    <property type="evidence" value="ECO:0007669"/>
    <property type="project" value="UniProtKB-KW"/>
</dbReference>
<reference evidence="7" key="1">
    <citation type="journal article" date="2019" name="Int. J. Syst. Evol. Microbiol.">
        <title>The Global Catalogue of Microorganisms (GCM) 10K type strain sequencing project: providing services to taxonomists for standard genome sequencing and annotation.</title>
        <authorList>
            <consortium name="The Broad Institute Genomics Platform"/>
            <consortium name="The Broad Institute Genome Sequencing Center for Infectious Disease"/>
            <person name="Wu L."/>
            <person name="Ma J."/>
        </authorList>
    </citation>
    <scope>NUCLEOTIDE SEQUENCE [LARGE SCALE GENOMIC DNA]</scope>
    <source>
        <strain evidence="7">CGMCC 1.15288</strain>
    </source>
</reference>
<dbReference type="EMBL" id="BMIA01000002">
    <property type="protein sequence ID" value="GGH34758.1"/>
    <property type="molecule type" value="Genomic_DNA"/>
</dbReference>
<dbReference type="Pfam" id="PF02811">
    <property type="entry name" value="PHP"/>
    <property type="match status" value="1"/>
</dbReference>
<organism evidence="6 7">
    <name type="scientific">Dyadobacter endophyticus</name>
    <dbReference type="NCBI Taxonomy" id="1749036"/>
    <lineage>
        <taxon>Bacteria</taxon>
        <taxon>Pseudomonadati</taxon>
        <taxon>Bacteroidota</taxon>
        <taxon>Cytophagia</taxon>
        <taxon>Cytophagales</taxon>
        <taxon>Spirosomataceae</taxon>
        <taxon>Dyadobacter</taxon>
    </lineage>
</organism>
<evidence type="ECO:0000256" key="3">
    <source>
        <dbReference type="ARBA" id="ARBA00022705"/>
    </source>
</evidence>
<keyword evidence="6" id="KW-0540">Nuclease</keyword>
<dbReference type="Pfam" id="PF14716">
    <property type="entry name" value="HHH_8"/>
    <property type="match status" value="1"/>
</dbReference>
<dbReference type="Gene3D" id="3.30.210.10">
    <property type="entry name" value="DNA polymerase, thumb domain"/>
    <property type="match status" value="1"/>
</dbReference>
<dbReference type="InterPro" id="IPR022311">
    <property type="entry name" value="PolX-like"/>
</dbReference>
<dbReference type="InterPro" id="IPR010996">
    <property type="entry name" value="HHH_MUS81"/>
</dbReference>
<sequence length="580" mass="64251">MNSSIPIPMSNSEIVEVLELTAKLLELHNADPFKIKGYSVAAFYLDKYKEGELQFMTEQELTKLQGVGKSTAAKIAQIAKTGTFPELEELIANTPLGVMEMFNIKGIGPKKIAVLWQELGIDNLHELELACLNGTVAKVKGFGGNTQQKILDSLAFLKDQAGKLRMDKAEAVAGLIVNELKKTFDQVEAAGEIRRKSEVVETIRIVVGTDSPALLQNTIGEIELLVQDEKISSPFVWRGHVQDVAVAIEIVAVKPERLVNELFLETAGEDHLGLAGTSGSTIWRHAYYENAVTEHAIYEKAGLPYIVPEMREGAGELVWAETRTPDQLVTWDDLRGILHNHSTYSDGQHTLEQMALHCRDLGFEYLGIADHSQTATYAQGLKVEDVIRQHEEIARLNARFATENPEKPFKILKGIESDILGDGSLDYPTDVLASFDYIVASVHSNLTMTLEKATTRLLKAIENPYTTILGHPTGRLLLSREGYPIDHQVIIDACAANGVVIEINASPWRLDLDWRWIAYCMEKGVLLSINPDAHAMEGYLDMHYGVANARKGGLTKDMTFNALNLGQMEEYLRGRASKKS</sequence>
<dbReference type="CDD" id="cd07436">
    <property type="entry name" value="PHP_PolX"/>
    <property type="match status" value="1"/>
</dbReference>
<feature type="domain" description="Polymerase/histidinol phosphatase N-terminal" evidence="5">
    <location>
        <begin position="336"/>
        <end position="421"/>
    </location>
</feature>